<dbReference type="Proteomes" id="UP000325313">
    <property type="component" value="Unassembled WGS sequence"/>
</dbReference>
<organism evidence="1 2">
    <name type="scientific">Puccinia graminis f. sp. tritici</name>
    <dbReference type="NCBI Taxonomy" id="56615"/>
    <lineage>
        <taxon>Eukaryota</taxon>
        <taxon>Fungi</taxon>
        <taxon>Dikarya</taxon>
        <taxon>Basidiomycota</taxon>
        <taxon>Pucciniomycotina</taxon>
        <taxon>Pucciniomycetes</taxon>
        <taxon>Pucciniales</taxon>
        <taxon>Pucciniaceae</taxon>
        <taxon>Puccinia</taxon>
    </lineage>
</organism>
<evidence type="ECO:0000313" key="2">
    <source>
        <dbReference type="Proteomes" id="UP000325313"/>
    </source>
</evidence>
<dbReference type="EMBL" id="VDEP01000106">
    <property type="protein sequence ID" value="KAA1130718.1"/>
    <property type="molecule type" value="Genomic_DNA"/>
</dbReference>
<proteinExistence type="predicted"/>
<accession>A0A5B0RZ75</accession>
<protein>
    <submittedName>
        <fullName evidence="1">Uncharacterized protein</fullName>
    </submittedName>
</protein>
<reference evidence="1 2" key="1">
    <citation type="submission" date="2019-05" db="EMBL/GenBank/DDBJ databases">
        <title>Emergence of the Ug99 lineage of the wheat stem rust pathogen through somatic hybridization.</title>
        <authorList>
            <person name="Li F."/>
            <person name="Upadhyaya N.M."/>
            <person name="Sperschneider J."/>
            <person name="Matny O."/>
            <person name="Nguyen-Phuc H."/>
            <person name="Mago R."/>
            <person name="Raley C."/>
            <person name="Miller M.E."/>
            <person name="Silverstein K.A.T."/>
            <person name="Henningsen E."/>
            <person name="Hirsch C.D."/>
            <person name="Visser B."/>
            <person name="Pretorius Z.A."/>
            <person name="Steffenson B.J."/>
            <person name="Schwessinger B."/>
            <person name="Dodds P.N."/>
            <person name="Figueroa M."/>
        </authorList>
    </citation>
    <scope>NUCLEOTIDE SEQUENCE [LARGE SCALE GENOMIC DNA]</scope>
    <source>
        <strain evidence="1 2">Ug99</strain>
    </source>
</reference>
<evidence type="ECO:0000313" key="1">
    <source>
        <dbReference type="EMBL" id="KAA1130718.1"/>
    </source>
</evidence>
<sequence>MLHRRSNQLSAKIQVIPTYSTFNASSTPPSQPYASNQTICSTTTSYSTHPLNLSLHFDC</sequence>
<dbReference type="AlphaFoldDB" id="A0A5B0RZ75"/>
<gene>
    <name evidence="1" type="ORF">PGTUg99_004570</name>
</gene>
<name>A0A5B0RZ75_PUCGR</name>
<comment type="caution">
    <text evidence="1">The sequence shown here is derived from an EMBL/GenBank/DDBJ whole genome shotgun (WGS) entry which is preliminary data.</text>
</comment>